<dbReference type="SUPFAM" id="SSF53850">
    <property type="entry name" value="Periplasmic binding protein-like II"/>
    <property type="match status" value="1"/>
</dbReference>
<reference evidence="6 7" key="1">
    <citation type="submission" date="2021-05" db="EMBL/GenBank/DDBJ databases">
        <title>Kineosporia and Streptomyces sp. nov. two new marine actinobacteria isolated from Coral.</title>
        <authorList>
            <person name="Buangrab K."/>
            <person name="Sutthacheep M."/>
            <person name="Yeemin T."/>
            <person name="Harunari E."/>
            <person name="Igarashi Y."/>
            <person name="Kanchanasin P."/>
            <person name="Tanasupawat S."/>
            <person name="Phongsopitanun W."/>
        </authorList>
    </citation>
    <scope>NUCLEOTIDE SEQUENCE [LARGE SCALE GENOMIC DNA]</scope>
    <source>
        <strain evidence="6 7">J2-2</strain>
    </source>
</reference>
<evidence type="ECO:0000313" key="6">
    <source>
        <dbReference type="EMBL" id="MBT0774023.1"/>
    </source>
</evidence>
<evidence type="ECO:0000256" key="3">
    <source>
        <dbReference type="ARBA" id="ARBA00023125"/>
    </source>
</evidence>
<dbReference type="InterPro" id="IPR005119">
    <property type="entry name" value="LysR_subst-bd"/>
</dbReference>
<evidence type="ECO:0000256" key="2">
    <source>
        <dbReference type="ARBA" id="ARBA00023015"/>
    </source>
</evidence>
<name>A0ABS5TTA8_9ACTN</name>
<dbReference type="Proteomes" id="UP001197247">
    <property type="component" value="Unassembled WGS sequence"/>
</dbReference>
<evidence type="ECO:0000256" key="4">
    <source>
        <dbReference type="ARBA" id="ARBA00023163"/>
    </source>
</evidence>
<dbReference type="InterPro" id="IPR036390">
    <property type="entry name" value="WH_DNA-bd_sf"/>
</dbReference>
<evidence type="ECO:0000259" key="5">
    <source>
        <dbReference type="PROSITE" id="PS50931"/>
    </source>
</evidence>
<evidence type="ECO:0000256" key="1">
    <source>
        <dbReference type="ARBA" id="ARBA00009437"/>
    </source>
</evidence>
<comment type="caution">
    <text evidence="6">The sequence shown here is derived from an EMBL/GenBank/DDBJ whole genome shotgun (WGS) entry which is preliminary data.</text>
</comment>
<dbReference type="RefSeq" id="WP_214160558.1">
    <property type="nucleotide sequence ID" value="NZ_JAHBAY010000022.1"/>
</dbReference>
<keyword evidence="7" id="KW-1185">Reference proteome</keyword>
<keyword evidence="3" id="KW-0238">DNA-binding</keyword>
<dbReference type="CDD" id="cd05466">
    <property type="entry name" value="PBP2_LTTR_substrate"/>
    <property type="match status" value="1"/>
</dbReference>
<sequence length="301" mass="32211">MPAEDIETQDLRVFLAVARHGSLSAAAKELFLSTPSVGSRIAALEAKVGAPLFTRHRRGSALTGAGEQFLPYAQRCLAVLDDARRAIRSSAPGHVVVSTPATLAPVLLPEVVTVLGEKGLRTRGRVAHSHEVVLQLTQGSADVGFLLNGVAPPALMSRRLARSALVTVARKGHPLARRACLETVDLLTTPLTVYRWNSEAETLVTSLDHPDRPATAPVTIVGLPSVALDMVLLHDHVAVVPEFSIAATPGGEDSLSRLPLALPDWSLDVQLMFRRDAQRTVAVQALVEAAQRLTDRITTTR</sequence>
<dbReference type="InterPro" id="IPR000847">
    <property type="entry name" value="LysR_HTH_N"/>
</dbReference>
<accession>A0ABS5TTA8</accession>
<organism evidence="6 7">
    <name type="scientific">Kineosporia corallincola</name>
    <dbReference type="NCBI Taxonomy" id="2835133"/>
    <lineage>
        <taxon>Bacteria</taxon>
        <taxon>Bacillati</taxon>
        <taxon>Actinomycetota</taxon>
        <taxon>Actinomycetes</taxon>
        <taxon>Kineosporiales</taxon>
        <taxon>Kineosporiaceae</taxon>
        <taxon>Kineosporia</taxon>
    </lineage>
</organism>
<dbReference type="Pfam" id="PF00126">
    <property type="entry name" value="HTH_1"/>
    <property type="match status" value="1"/>
</dbReference>
<gene>
    <name evidence="6" type="ORF">KIH74_34075</name>
</gene>
<dbReference type="PANTHER" id="PTHR30126">
    <property type="entry name" value="HTH-TYPE TRANSCRIPTIONAL REGULATOR"/>
    <property type="match status" value="1"/>
</dbReference>
<dbReference type="InterPro" id="IPR036388">
    <property type="entry name" value="WH-like_DNA-bd_sf"/>
</dbReference>
<evidence type="ECO:0000313" key="7">
    <source>
        <dbReference type="Proteomes" id="UP001197247"/>
    </source>
</evidence>
<keyword evidence="4" id="KW-0804">Transcription</keyword>
<dbReference type="PANTHER" id="PTHR30126:SF40">
    <property type="entry name" value="HTH-TYPE TRANSCRIPTIONAL REGULATOR GLTR"/>
    <property type="match status" value="1"/>
</dbReference>
<protein>
    <submittedName>
        <fullName evidence="6">LysR family transcriptional regulator</fullName>
    </submittedName>
</protein>
<dbReference type="SUPFAM" id="SSF46785">
    <property type="entry name" value="Winged helix' DNA-binding domain"/>
    <property type="match status" value="1"/>
</dbReference>
<dbReference type="EMBL" id="JAHBAY010000022">
    <property type="protein sequence ID" value="MBT0774023.1"/>
    <property type="molecule type" value="Genomic_DNA"/>
</dbReference>
<dbReference type="PROSITE" id="PS50931">
    <property type="entry name" value="HTH_LYSR"/>
    <property type="match status" value="1"/>
</dbReference>
<dbReference type="Gene3D" id="3.40.190.290">
    <property type="match status" value="1"/>
</dbReference>
<keyword evidence="2" id="KW-0805">Transcription regulation</keyword>
<dbReference type="Pfam" id="PF03466">
    <property type="entry name" value="LysR_substrate"/>
    <property type="match status" value="1"/>
</dbReference>
<proteinExistence type="inferred from homology"/>
<comment type="similarity">
    <text evidence="1">Belongs to the LysR transcriptional regulatory family.</text>
</comment>
<feature type="domain" description="HTH lysR-type" evidence="5">
    <location>
        <begin position="6"/>
        <end position="63"/>
    </location>
</feature>
<dbReference type="Gene3D" id="1.10.10.10">
    <property type="entry name" value="Winged helix-like DNA-binding domain superfamily/Winged helix DNA-binding domain"/>
    <property type="match status" value="1"/>
</dbReference>